<dbReference type="SUPFAM" id="SSF53850">
    <property type="entry name" value="Periplasmic binding protein-like II"/>
    <property type="match status" value="1"/>
</dbReference>
<sequence length="382" mass="42358">MTILRRHRSVAFWIFLLLALGDLPVFGQTRIVNVLGWSDYIDPNVILDFTDETGIKVTYDSYNSDAGLEAKLTSGKESFDVVIVSAPALSKQIASGAYLKLDENRLPNKKYLWPEITELLSAYDIGNRFAVNYMWFTLGISYNVDKIRSTVQAAAPHRASARRPATPPLDSWSVLFNPDNLRKFSNCGIGVVDSPEYLLAIARRYLWSDWKSAPGLSHETDMKRAADILGAVLKDARKLNASNYVAALANGEICLAVGNSLDSFRARDQAREAKNGVDVAYALPREGAPVLMDNLAIPKGAQHVAEAYLLINFLLRPDIAARNTDFTHAANGISASKPFVNKSIAGNKAIYPDATYVRRLFVPEKAHAPIHDAFLREWTRMK</sequence>
<dbReference type="EMBL" id="OY288114">
    <property type="protein sequence ID" value="CAJ0850200.1"/>
    <property type="molecule type" value="Genomic_DNA"/>
</dbReference>
<dbReference type="GO" id="GO:0015846">
    <property type="term" value="P:polyamine transport"/>
    <property type="evidence" value="ECO:0007669"/>
    <property type="project" value="InterPro"/>
</dbReference>
<dbReference type="AlphaFoldDB" id="A0AA48LY48"/>
<dbReference type="InterPro" id="IPR001188">
    <property type="entry name" value="Sperm_putr-bd"/>
</dbReference>
<evidence type="ECO:0000256" key="4">
    <source>
        <dbReference type="ARBA" id="ARBA00022764"/>
    </source>
</evidence>
<dbReference type="GO" id="GO:0019808">
    <property type="term" value="F:polyamine binding"/>
    <property type="evidence" value="ECO:0007669"/>
    <property type="project" value="InterPro"/>
</dbReference>
<evidence type="ECO:0000313" key="5">
    <source>
        <dbReference type="EMBL" id="CAJ0850200.1"/>
    </source>
</evidence>
<proteinExistence type="predicted"/>
<dbReference type="PRINTS" id="PR00909">
    <property type="entry name" value="SPERMDNBNDNG"/>
</dbReference>
<dbReference type="PIRSF" id="PIRSF019574">
    <property type="entry name" value="Periplasmic_polyamine_BP"/>
    <property type="match status" value="1"/>
</dbReference>
<keyword evidence="3" id="KW-0732">Signal</keyword>
<gene>
    <name evidence="5" type="primary">spuD</name>
    <name evidence="5" type="ORF">AMST5_00235</name>
</gene>
<protein>
    <submittedName>
        <fullName evidence="5">Putrescine-binding periplasmic protein SpuD</fullName>
    </submittedName>
</protein>
<evidence type="ECO:0000256" key="1">
    <source>
        <dbReference type="ARBA" id="ARBA00004418"/>
    </source>
</evidence>
<keyword evidence="2" id="KW-0813">Transport</keyword>
<organism evidence="5">
    <name type="scientific">freshwater sediment metagenome</name>
    <dbReference type="NCBI Taxonomy" id="556182"/>
    <lineage>
        <taxon>unclassified sequences</taxon>
        <taxon>metagenomes</taxon>
        <taxon>ecological metagenomes</taxon>
    </lineage>
</organism>
<accession>A0AA48LY48</accession>
<evidence type="ECO:0000256" key="2">
    <source>
        <dbReference type="ARBA" id="ARBA00022448"/>
    </source>
</evidence>
<dbReference type="Gene3D" id="3.40.190.10">
    <property type="entry name" value="Periplasmic binding protein-like II"/>
    <property type="match status" value="2"/>
</dbReference>
<dbReference type="Pfam" id="PF13416">
    <property type="entry name" value="SBP_bac_8"/>
    <property type="match status" value="1"/>
</dbReference>
<name>A0AA48LY48_9ZZZZ</name>
<dbReference type="PANTHER" id="PTHR30222">
    <property type="entry name" value="SPERMIDINE/PUTRESCINE-BINDING PERIPLASMIC PROTEIN"/>
    <property type="match status" value="1"/>
</dbReference>
<dbReference type="GO" id="GO:0042597">
    <property type="term" value="C:periplasmic space"/>
    <property type="evidence" value="ECO:0007669"/>
    <property type="project" value="UniProtKB-SubCell"/>
</dbReference>
<keyword evidence="4" id="KW-0574">Periplasm</keyword>
<evidence type="ECO:0000256" key="3">
    <source>
        <dbReference type="ARBA" id="ARBA00022729"/>
    </source>
</evidence>
<dbReference type="InterPro" id="IPR006059">
    <property type="entry name" value="SBP"/>
</dbReference>
<comment type="subcellular location">
    <subcellularLocation>
        <location evidence="1">Periplasm</location>
    </subcellularLocation>
</comment>
<dbReference type="PANTHER" id="PTHR30222:SF12">
    <property type="entry name" value="NORSPERMIDINE SENSOR"/>
    <property type="match status" value="1"/>
</dbReference>
<reference evidence="5" key="1">
    <citation type="submission" date="2023-07" db="EMBL/GenBank/DDBJ databases">
        <authorList>
            <person name="Pelsma A.J. K."/>
        </authorList>
    </citation>
    <scope>NUCLEOTIDE SEQUENCE</scope>
</reference>